<protein>
    <submittedName>
        <fullName evidence="2">Uncharacterized protein</fullName>
    </submittedName>
</protein>
<accession>A0A915E195</accession>
<name>A0A915E195_9BILA</name>
<reference evidence="2" key="1">
    <citation type="submission" date="2022-11" db="UniProtKB">
        <authorList>
            <consortium name="WormBaseParasite"/>
        </authorList>
    </citation>
    <scope>IDENTIFICATION</scope>
</reference>
<dbReference type="WBParaSite" id="jg25125">
    <property type="protein sequence ID" value="jg25125"/>
    <property type="gene ID" value="jg25125"/>
</dbReference>
<evidence type="ECO:0000313" key="2">
    <source>
        <dbReference type="WBParaSite" id="jg25125"/>
    </source>
</evidence>
<organism evidence="1 2">
    <name type="scientific">Ditylenchus dipsaci</name>
    <dbReference type="NCBI Taxonomy" id="166011"/>
    <lineage>
        <taxon>Eukaryota</taxon>
        <taxon>Metazoa</taxon>
        <taxon>Ecdysozoa</taxon>
        <taxon>Nematoda</taxon>
        <taxon>Chromadorea</taxon>
        <taxon>Rhabditida</taxon>
        <taxon>Tylenchina</taxon>
        <taxon>Tylenchomorpha</taxon>
        <taxon>Sphaerularioidea</taxon>
        <taxon>Anguinidae</taxon>
        <taxon>Anguininae</taxon>
        <taxon>Ditylenchus</taxon>
    </lineage>
</organism>
<keyword evidence="1" id="KW-1185">Reference proteome</keyword>
<sequence>MTASVASILEAERAIIDSEFKMEMKELFSAVCKVLKGRSLDEVLALGVGLIKGPSASKKSVRQAGIVLNFEESLKSAHRNHWHEPRSSHEELEYFKSMEWSTKGKNDLKENVFSAGTNHPLINDIIKKASKRGSLQNLFFVVHNYFNREDSDEEDNSDEDESEESSNFNHLCGQPYLTTYLAECRFIALPAFGGALEKHALLYTDKEVS</sequence>
<dbReference type="AlphaFoldDB" id="A0A915E195"/>
<evidence type="ECO:0000313" key="1">
    <source>
        <dbReference type="Proteomes" id="UP000887574"/>
    </source>
</evidence>
<dbReference type="Proteomes" id="UP000887574">
    <property type="component" value="Unplaced"/>
</dbReference>
<proteinExistence type="predicted"/>